<dbReference type="SUPFAM" id="SSF140683">
    <property type="entry name" value="SP0561-like"/>
    <property type="match status" value="1"/>
</dbReference>
<dbReference type="InterPro" id="IPR015077">
    <property type="entry name" value="DUF1858"/>
</dbReference>
<dbReference type="eggNOG" id="COG2461">
    <property type="taxonomic scope" value="Bacteria"/>
</dbReference>
<dbReference type="STRING" id="994573.T472_0200710"/>
<dbReference type="EMBL" id="AXUN02000006">
    <property type="protein sequence ID" value="ETA82517.1"/>
    <property type="molecule type" value="Genomic_DNA"/>
</dbReference>
<name>V7ICB9_9CLOT</name>
<evidence type="ECO:0000259" key="1">
    <source>
        <dbReference type="Pfam" id="PF08984"/>
    </source>
</evidence>
<evidence type="ECO:0000313" key="2">
    <source>
        <dbReference type="EMBL" id="ETA82517.1"/>
    </source>
</evidence>
<dbReference type="PATRIC" id="fig|994573.3.peg.126"/>
<dbReference type="InterPro" id="IPR038062">
    <property type="entry name" value="ScdA-like_N_sf"/>
</dbReference>
<comment type="caution">
    <text evidence="2">The sequence shown here is derived from an EMBL/GenBank/DDBJ whole genome shotgun (WGS) entry which is preliminary data.</text>
</comment>
<sequence>MTEGELDLKRIDLRKTVYEICTAEPEAAGILKDLGFTSITEPGMLQTAGRFMTIPKASAMRKIPMERIIEEFKNKGYEVEEI</sequence>
<keyword evidence="3" id="KW-1185">Reference proteome</keyword>
<dbReference type="RefSeq" id="WP_023388846.1">
    <property type="nucleotide sequence ID" value="NZ_AXUN02000006.1"/>
</dbReference>
<protein>
    <recommendedName>
        <fullName evidence="1">DUF1858 domain-containing protein</fullName>
    </recommendedName>
</protein>
<accession>V7ICB9</accession>
<gene>
    <name evidence="2" type="ORF">T472_0200710</name>
</gene>
<proteinExistence type="predicted"/>
<feature type="domain" description="DUF1858" evidence="1">
    <location>
        <begin position="11"/>
        <end position="69"/>
    </location>
</feature>
<dbReference type="Pfam" id="PF08984">
    <property type="entry name" value="DUF1858"/>
    <property type="match status" value="1"/>
</dbReference>
<reference evidence="2 3" key="1">
    <citation type="journal article" date="2014" name="Genome Announc.">
        <title>Genome Sequence of Youngiibacter fragilis, the Type Strain of the Genus Youngiibacter.</title>
        <authorList>
            <person name="Wawrik C.B."/>
            <person name="Callaghan A.V."/>
            <person name="Stamps B.W."/>
            <person name="Wawrik B."/>
        </authorList>
    </citation>
    <scope>NUCLEOTIDE SEQUENCE [LARGE SCALE GENOMIC DNA]</scope>
    <source>
        <strain evidence="2 3">232.1</strain>
    </source>
</reference>
<dbReference type="Proteomes" id="UP000017747">
    <property type="component" value="Unassembled WGS sequence"/>
</dbReference>
<organism evidence="2 3">
    <name type="scientific">Youngiibacter fragilis 232.1</name>
    <dbReference type="NCBI Taxonomy" id="994573"/>
    <lineage>
        <taxon>Bacteria</taxon>
        <taxon>Bacillati</taxon>
        <taxon>Bacillota</taxon>
        <taxon>Clostridia</taxon>
        <taxon>Eubacteriales</taxon>
        <taxon>Clostridiaceae</taxon>
        <taxon>Youngiibacter</taxon>
    </lineage>
</organism>
<dbReference type="AlphaFoldDB" id="V7ICB9"/>
<evidence type="ECO:0000313" key="3">
    <source>
        <dbReference type="Proteomes" id="UP000017747"/>
    </source>
</evidence>
<dbReference type="Gene3D" id="1.10.3910.10">
    <property type="entry name" value="SP0561-like"/>
    <property type="match status" value="1"/>
</dbReference>